<evidence type="ECO:0000313" key="6">
    <source>
        <dbReference type="Proteomes" id="UP000019116"/>
    </source>
</evidence>
<feature type="repeat" description="Pumilio" evidence="3">
    <location>
        <begin position="240"/>
        <end position="277"/>
    </location>
</feature>
<evidence type="ECO:0000256" key="3">
    <source>
        <dbReference type="PROSITE-ProRule" id="PRU00317"/>
    </source>
</evidence>
<dbReference type="Pfam" id="PF00806">
    <property type="entry name" value="PUF"/>
    <property type="match status" value="2"/>
</dbReference>
<organism evidence="5">
    <name type="scientific">Triticum aestivum</name>
    <name type="common">Wheat</name>
    <dbReference type="NCBI Taxonomy" id="4565"/>
    <lineage>
        <taxon>Eukaryota</taxon>
        <taxon>Viridiplantae</taxon>
        <taxon>Streptophyta</taxon>
        <taxon>Embryophyta</taxon>
        <taxon>Tracheophyta</taxon>
        <taxon>Spermatophyta</taxon>
        <taxon>Magnoliopsida</taxon>
        <taxon>Liliopsida</taxon>
        <taxon>Poales</taxon>
        <taxon>Poaceae</taxon>
        <taxon>BOP clade</taxon>
        <taxon>Pooideae</taxon>
        <taxon>Triticodae</taxon>
        <taxon>Triticeae</taxon>
        <taxon>Triticinae</taxon>
        <taxon>Triticum</taxon>
    </lineage>
</organism>
<dbReference type="Gramene" id="TraesWEE_scaffold_118982_01G000100.1">
    <property type="protein sequence ID" value="TraesWEE_scaffold_118982_01G000100.1"/>
    <property type="gene ID" value="TraesWEE_scaffold_118982_01G000100"/>
</dbReference>
<sequence length="350" mass="39226">MAGRRETQPWMQQPHATSTSPLTPSFGSMLSAKADEFVPGKASSTPQGALDLQEVRSRFLSGGGIDALSTKEGMKALRLLLRDCKQNYAALDTIVDAAVEANVMSAAYSRNIMKLLLAAVTDHPALLKMLLEYLVRSELVHRAQGVELLHYCFTSMDYRHCKILIQHGIDSLRTRTHHTRRMSDYYIECFRCAQGSELLVFEEVVIERAVDLALGQYSNYAIQHVLKHCEYATKLRIVEQLMPEVLMLCLDEHGGYVVQSCFKQADNAPLDADMLVIVLDTVLGLGIEELTQMVTGDHSHWVVLELLGEKSQILMKERVRILALMISRLSETVLQQPNARRVMARLPATS</sequence>
<dbReference type="RefSeq" id="XP_044378166.1">
    <property type="nucleotide sequence ID" value="XM_044522231.1"/>
</dbReference>
<dbReference type="OrthoDB" id="10427289at2759"/>
<evidence type="ECO:0000256" key="2">
    <source>
        <dbReference type="ARBA" id="ARBA00022845"/>
    </source>
</evidence>
<accession>A0A3B6JP72</accession>
<dbReference type="GeneID" id="123100287"/>
<reference evidence="5" key="2">
    <citation type="submission" date="2018-10" db="UniProtKB">
        <authorList>
            <consortium name="EnsemblPlants"/>
        </authorList>
    </citation>
    <scope>IDENTIFICATION</scope>
</reference>
<feature type="compositionally biased region" description="Polar residues" evidence="4">
    <location>
        <begin position="9"/>
        <end position="25"/>
    </location>
</feature>
<dbReference type="SMART" id="SM00025">
    <property type="entry name" value="Pumilio"/>
    <property type="match status" value="2"/>
</dbReference>
<dbReference type="EnsemblPlants" id="TraesCS4D02G282900.1">
    <property type="protein sequence ID" value="TraesCS4D02G282900.1"/>
    <property type="gene ID" value="TraesCS4D02G282900"/>
</dbReference>
<keyword evidence="2" id="KW-0810">Translation regulation</keyword>
<dbReference type="Proteomes" id="UP000019116">
    <property type="component" value="Chromosome 4D"/>
</dbReference>
<proteinExistence type="predicted"/>
<dbReference type="InterPro" id="IPR001313">
    <property type="entry name" value="Pumilio_RNA-bd_rpt"/>
</dbReference>
<dbReference type="Gramene" id="TraesROB_scaffold_096308_01G000100.1">
    <property type="protein sequence ID" value="TraesROB_scaffold_096308_01G000100.1"/>
    <property type="gene ID" value="TraesROB_scaffold_096308_01G000100"/>
</dbReference>
<keyword evidence="1" id="KW-0677">Repeat</keyword>
<dbReference type="PROSITE" id="PS50302">
    <property type="entry name" value="PUM"/>
    <property type="match status" value="2"/>
</dbReference>
<dbReference type="SUPFAM" id="SSF48371">
    <property type="entry name" value="ARM repeat"/>
    <property type="match status" value="1"/>
</dbReference>
<dbReference type="Gramene" id="TraesCAD_scaffold_094189_01G000100.1">
    <property type="protein sequence ID" value="TraesCAD_scaffold_094189_01G000100.1"/>
    <property type="gene ID" value="TraesCAD_scaffold_094189_01G000100"/>
</dbReference>
<feature type="repeat" description="Pumilio" evidence="3">
    <location>
        <begin position="203"/>
        <end position="239"/>
    </location>
</feature>
<dbReference type="InterPro" id="IPR016024">
    <property type="entry name" value="ARM-type_fold"/>
</dbReference>
<dbReference type="GO" id="GO:0003723">
    <property type="term" value="F:RNA binding"/>
    <property type="evidence" value="ECO:0007669"/>
    <property type="project" value="InterPro"/>
</dbReference>
<protein>
    <submittedName>
        <fullName evidence="5">Uncharacterized protein</fullName>
    </submittedName>
</protein>
<gene>
    <name evidence="5" type="primary">LOC123100287</name>
</gene>
<dbReference type="InterPro" id="IPR011989">
    <property type="entry name" value="ARM-like"/>
</dbReference>
<dbReference type="SMR" id="A0A3B6JP72"/>
<feature type="region of interest" description="Disordered" evidence="4">
    <location>
        <begin position="1"/>
        <end position="25"/>
    </location>
</feature>
<dbReference type="Gramene" id="TraesCS4D02G282900.1">
    <property type="protein sequence ID" value="TraesCS4D02G282900.1"/>
    <property type="gene ID" value="TraesCS4D02G282900"/>
</dbReference>
<dbReference type="PANTHER" id="PTHR12537:SF133">
    <property type="entry name" value="OS03G0193150 PROTEIN"/>
    <property type="match status" value="1"/>
</dbReference>
<dbReference type="STRING" id="4565.A0A3B6JP72"/>
<evidence type="ECO:0000256" key="1">
    <source>
        <dbReference type="ARBA" id="ARBA00022737"/>
    </source>
</evidence>
<evidence type="ECO:0000256" key="4">
    <source>
        <dbReference type="SAM" id="MobiDB-lite"/>
    </source>
</evidence>
<keyword evidence="6" id="KW-1185">Reference proteome</keyword>
<dbReference type="GO" id="GO:0006417">
    <property type="term" value="P:regulation of translation"/>
    <property type="evidence" value="ECO:0007669"/>
    <property type="project" value="UniProtKB-KW"/>
</dbReference>
<dbReference type="AlphaFoldDB" id="A0A3B6JP72"/>
<dbReference type="Gramene" id="TraesCLE_scaffold_022050_01G000100.1">
    <property type="protein sequence ID" value="TraesCLE_scaffold_022050_01G000100.1"/>
    <property type="gene ID" value="TraesCLE_scaffold_022050_01G000100"/>
</dbReference>
<dbReference type="PANTHER" id="PTHR12537">
    <property type="entry name" value="RNA BINDING PROTEIN PUMILIO-RELATED"/>
    <property type="match status" value="1"/>
</dbReference>
<name>A0A3B6JP72_WHEAT</name>
<reference evidence="5" key="1">
    <citation type="submission" date="2018-08" db="EMBL/GenBank/DDBJ databases">
        <authorList>
            <person name="Rossello M."/>
        </authorList>
    </citation>
    <scope>NUCLEOTIDE SEQUENCE [LARGE SCALE GENOMIC DNA]</scope>
    <source>
        <strain evidence="5">cv. Chinese Spring</strain>
    </source>
</reference>
<dbReference type="Gramene" id="TraesCS4D03G0670500.1">
    <property type="protein sequence ID" value="TraesCS4D03G0670500.1.CDS"/>
    <property type="gene ID" value="TraesCS4D03G0670500"/>
</dbReference>
<dbReference type="Gene3D" id="1.25.10.10">
    <property type="entry name" value="Leucine-rich Repeat Variant"/>
    <property type="match status" value="1"/>
</dbReference>
<dbReference type="KEGG" id="taes:123100287"/>
<evidence type="ECO:0000313" key="5">
    <source>
        <dbReference type="EnsemblPlants" id="TraesCS4D02G282900.1"/>
    </source>
</evidence>